<gene>
    <name evidence="2" type="ORF">JKIAZH3_G6836</name>
</gene>
<feature type="region of interest" description="Disordered" evidence="1">
    <location>
        <begin position="1"/>
        <end position="84"/>
    </location>
</feature>
<reference evidence="2" key="1">
    <citation type="submission" date="2020-10" db="EMBL/GenBank/DDBJ databases">
        <authorList>
            <person name="Sedaghatjoo S."/>
        </authorList>
    </citation>
    <scope>NUCLEOTIDE SEQUENCE</scope>
    <source>
        <strain evidence="2">AZH3</strain>
    </source>
</reference>
<keyword evidence="3" id="KW-1185">Reference proteome</keyword>
<feature type="compositionally biased region" description="Low complexity" evidence="1">
    <location>
        <begin position="65"/>
        <end position="84"/>
    </location>
</feature>
<evidence type="ECO:0000256" key="1">
    <source>
        <dbReference type="SAM" id="MobiDB-lite"/>
    </source>
</evidence>
<proteinExistence type="predicted"/>
<evidence type="ECO:0000313" key="2">
    <source>
        <dbReference type="EMBL" id="CAD6938235.1"/>
    </source>
</evidence>
<protein>
    <submittedName>
        <fullName evidence="2">Uncharacterized protein</fullName>
    </submittedName>
</protein>
<feature type="non-terminal residue" evidence="2">
    <location>
        <position position="1"/>
    </location>
</feature>
<dbReference type="EMBL" id="CAJHJG010004078">
    <property type="protein sequence ID" value="CAD6938235.1"/>
    <property type="molecule type" value="Genomic_DNA"/>
</dbReference>
<evidence type="ECO:0000313" key="3">
    <source>
        <dbReference type="Proteomes" id="UP000836402"/>
    </source>
</evidence>
<name>A0ABN7IY86_9BASI</name>
<sequence>SQQRGGSTEIARGGGMGGPNATGSSGIASPHASAALQSPVRGTSAAAASGMGGGGAPPSAPPMGPARFGRAAAGGAPSKAGKKD</sequence>
<dbReference type="Proteomes" id="UP000836402">
    <property type="component" value="Unassembled WGS sequence"/>
</dbReference>
<accession>A0ABN7IY86</accession>
<organism evidence="2 3">
    <name type="scientific">Tilletia caries</name>
    <name type="common">wheat bunt fungus</name>
    <dbReference type="NCBI Taxonomy" id="13290"/>
    <lineage>
        <taxon>Eukaryota</taxon>
        <taxon>Fungi</taxon>
        <taxon>Dikarya</taxon>
        <taxon>Basidiomycota</taxon>
        <taxon>Ustilaginomycotina</taxon>
        <taxon>Exobasidiomycetes</taxon>
        <taxon>Tilletiales</taxon>
        <taxon>Tilletiaceae</taxon>
        <taxon>Tilletia</taxon>
    </lineage>
</organism>
<comment type="caution">
    <text evidence="2">The sequence shown here is derived from an EMBL/GenBank/DDBJ whole genome shotgun (WGS) entry which is preliminary data.</text>
</comment>